<dbReference type="STRING" id="1931275.BV914_11325"/>
<comment type="caution">
    <text evidence="3">The sequence shown here is derived from an EMBL/GenBank/DDBJ whole genome shotgun (WGS) entry which is preliminary data.</text>
</comment>
<evidence type="ECO:0000313" key="4">
    <source>
        <dbReference type="Proteomes" id="UP000193303"/>
    </source>
</evidence>
<protein>
    <recommendedName>
        <fullName evidence="2">DUF306 domain-containing protein</fullName>
    </recommendedName>
</protein>
<dbReference type="PANTHER" id="PTHR35535">
    <property type="entry name" value="HEAT SHOCK PROTEIN HSLJ"/>
    <property type="match status" value="1"/>
</dbReference>
<evidence type="ECO:0000313" key="3">
    <source>
        <dbReference type="EMBL" id="OSI17820.1"/>
    </source>
</evidence>
<feature type="domain" description="DUF306" evidence="2">
    <location>
        <begin position="48"/>
        <end position="146"/>
    </location>
</feature>
<dbReference type="InterPro" id="IPR005184">
    <property type="entry name" value="DUF306_Meta_HslJ"/>
</dbReference>
<organism evidence="3 4">
    <name type="scientific">Neisseria dumasiana</name>
    <dbReference type="NCBI Taxonomy" id="1931275"/>
    <lineage>
        <taxon>Bacteria</taxon>
        <taxon>Pseudomonadati</taxon>
        <taxon>Pseudomonadota</taxon>
        <taxon>Betaproteobacteria</taxon>
        <taxon>Neisseriales</taxon>
        <taxon>Neisseriaceae</taxon>
        <taxon>Neisseria</taxon>
    </lineage>
</organism>
<dbReference type="InterPro" id="IPR038670">
    <property type="entry name" value="HslJ-like_sf"/>
</dbReference>
<dbReference type="PANTHER" id="PTHR35535:SF2">
    <property type="entry name" value="DUF306 DOMAIN-CONTAINING PROTEIN"/>
    <property type="match status" value="1"/>
</dbReference>
<dbReference type="Proteomes" id="UP000193303">
    <property type="component" value="Unassembled WGS sequence"/>
</dbReference>
<reference evidence="4" key="1">
    <citation type="submission" date="2017-01" db="EMBL/GenBank/DDBJ databases">
        <authorList>
            <person name="Mah S.A."/>
            <person name="Swanson W.J."/>
            <person name="Moy G.W."/>
            <person name="Vacquier V.D."/>
        </authorList>
    </citation>
    <scope>NUCLEOTIDE SEQUENCE [LARGE SCALE GENOMIC DNA]</scope>
    <source>
        <strain evidence="4">124861</strain>
    </source>
</reference>
<dbReference type="Pfam" id="PF03724">
    <property type="entry name" value="META"/>
    <property type="match status" value="1"/>
</dbReference>
<dbReference type="Gene3D" id="2.40.128.270">
    <property type="match status" value="1"/>
</dbReference>
<evidence type="ECO:0000256" key="1">
    <source>
        <dbReference type="SAM" id="SignalP"/>
    </source>
</evidence>
<feature type="signal peptide" evidence="1">
    <location>
        <begin position="1"/>
        <end position="20"/>
    </location>
</feature>
<accession>A0A1X3DD47</accession>
<dbReference type="RefSeq" id="WP_085360450.1">
    <property type="nucleotide sequence ID" value="NZ_MTAB01000031.1"/>
</dbReference>
<dbReference type="OrthoDB" id="8602292at2"/>
<name>A0A1X3DD47_9NEIS</name>
<dbReference type="InterPro" id="IPR053147">
    <property type="entry name" value="Hsp_HslJ-like"/>
</dbReference>
<feature type="chain" id="PRO_5013095245" description="DUF306 domain-containing protein" evidence="1">
    <location>
        <begin position="21"/>
        <end position="154"/>
    </location>
</feature>
<dbReference type="AlphaFoldDB" id="A0A1X3DD47"/>
<dbReference type="EMBL" id="MTAB01000031">
    <property type="protein sequence ID" value="OSI17820.1"/>
    <property type="molecule type" value="Genomic_DNA"/>
</dbReference>
<dbReference type="PROSITE" id="PS51257">
    <property type="entry name" value="PROKAR_LIPOPROTEIN"/>
    <property type="match status" value="1"/>
</dbReference>
<keyword evidence="1" id="KW-0732">Signal</keyword>
<proteinExistence type="predicted"/>
<gene>
    <name evidence="3" type="ORF">BV912_10740</name>
</gene>
<evidence type="ECO:0000259" key="2">
    <source>
        <dbReference type="Pfam" id="PF03724"/>
    </source>
</evidence>
<sequence length="154" mass="17046">MKTWIALSASTLVLMTGCFASPAKPQPEAVKPQAEQPAPSGVTLKRVWMLSGLEGFTRQQLVAARAEMDLRTLPRVNAYMGCNRLMLSAGSVTDEKISFGNVASTRMYCDKNMALEQAFAERIAGTFTYRIEGHKLVLRDASGREMHFVAQDWD</sequence>